<sequence>MCDADNCCCGVPPPRNSHDSVMLLAGGIINLVFPLGIGTLIAGCGMNSGHLLWTGVFQLICSLLIFGTIWSFIYGILMVVVSTQAPKEATSQQVAAVEVSAPISAAQAVHPPPAPPLAP</sequence>
<comment type="caution">
    <text evidence="2">The sequence shown here is derived from an EMBL/GenBank/DDBJ whole genome shotgun (WGS) entry which is preliminary data.</text>
</comment>
<keyword evidence="1" id="KW-0472">Membrane</keyword>
<name>A0A086JTW7_TOXGO</name>
<dbReference type="EMBL" id="AHZU02001158">
    <property type="protein sequence ID" value="KFG35585.1"/>
    <property type="molecule type" value="Genomic_DNA"/>
</dbReference>
<keyword evidence="1" id="KW-1133">Transmembrane helix</keyword>
<reference evidence="2 3" key="1">
    <citation type="submission" date="2014-02" db="EMBL/GenBank/DDBJ databases">
        <authorList>
            <person name="Sibley D."/>
            <person name="Venepally P."/>
            <person name="Karamycheva S."/>
            <person name="Hadjithomas M."/>
            <person name="Khan A."/>
            <person name="Brunk B."/>
            <person name="Roos D."/>
            <person name="Caler E."/>
            <person name="Lorenzi H."/>
        </authorList>
    </citation>
    <scope>NUCLEOTIDE SEQUENCE [LARGE SCALE GENOMIC DNA]</scope>
    <source>
        <strain evidence="2 3">GAB2-2007-GAL-DOM2</strain>
    </source>
</reference>
<organism evidence="2 3">
    <name type="scientific">Toxoplasma gondii GAB2-2007-GAL-DOM2</name>
    <dbReference type="NCBI Taxonomy" id="1130820"/>
    <lineage>
        <taxon>Eukaryota</taxon>
        <taxon>Sar</taxon>
        <taxon>Alveolata</taxon>
        <taxon>Apicomplexa</taxon>
        <taxon>Conoidasida</taxon>
        <taxon>Coccidia</taxon>
        <taxon>Eucoccidiorida</taxon>
        <taxon>Eimeriorina</taxon>
        <taxon>Sarcocystidae</taxon>
        <taxon>Toxoplasma</taxon>
    </lineage>
</organism>
<protein>
    <submittedName>
        <fullName evidence="2">Putative transmembrane protein</fullName>
    </submittedName>
</protein>
<feature type="transmembrane region" description="Helical" evidence="1">
    <location>
        <begin position="56"/>
        <end position="81"/>
    </location>
</feature>
<keyword evidence="1 2" id="KW-0812">Transmembrane</keyword>
<dbReference type="OrthoDB" id="330396at2759"/>
<accession>A0A086JTW7</accession>
<evidence type="ECO:0000256" key="1">
    <source>
        <dbReference type="SAM" id="Phobius"/>
    </source>
</evidence>
<dbReference type="VEuPathDB" id="ToxoDB:TGDOM2_253690"/>
<feature type="transmembrane region" description="Helical" evidence="1">
    <location>
        <begin position="21"/>
        <end position="44"/>
    </location>
</feature>
<evidence type="ECO:0000313" key="3">
    <source>
        <dbReference type="Proteomes" id="UP000028837"/>
    </source>
</evidence>
<dbReference type="Proteomes" id="UP000028837">
    <property type="component" value="Unassembled WGS sequence"/>
</dbReference>
<proteinExistence type="predicted"/>
<gene>
    <name evidence="2" type="ORF">TGDOM2_253690</name>
</gene>
<evidence type="ECO:0000313" key="2">
    <source>
        <dbReference type="EMBL" id="KFG35585.1"/>
    </source>
</evidence>
<dbReference type="AlphaFoldDB" id="A0A086JTW7"/>